<dbReference type="SMART" id="SM00448">
    <property type="entry name" value="REC"/>
    <property type="match status" value="1"/>
</dbReference>
<dbReference type="InterPro" id="IPR016032">
    <property type="entry name" value="Sig_transdc_resp-reg_C-effctor"/>
</dbReference>
<keyword evidence="4" id="KW-0805">Transcription regulation</keyword>
<evidence type="ECO:0000313" key="11">
    <source>
        <dbReference type="EMBL" id="KYG25588.1"/>
    </source>
</evidence>
<proteinExistence type="predicted"/>
<keyword evidence="2 7" id="KW-0597">Phosphoprotein</keyword>
<evidence type="ECO:0000256" key="5">
    <source>
        <dbReference type="ARBA" id="ARBA00023125"/>
    </source>
</evidence>
<keyword evidence="6" id="KW-0804">Transcription</keyword>
<dbReference type="AlphaFoldDB" id="A0A162CMR9"/>
<dbReference type="Gene3D" id="1.10.10.10">
    <property type="entry name" value="Winged helix-like DNA-binding domain superfamily/Winged helix DNA-binding domain"/>
    <property type="match status" value="1"/>
</dbReference>
<evidence type="ECO:0000259" key="10">
    <source>
        <dbReference type="PROSITE" id="PS51755"/>
    </source>
</evidence>
<dbReference type="PROSITE" id="PS51755">
    <property type="entry name" value="OMPR_PHOB"/>
    <property type="match status" value="1"/>
</dbReference>
<dbReference type="PROSITE" id="PS50110">
    <property type="entry name" value="RESPONSE_REGULATORY"/>
    <property type="match status" value="1"/>
</dbReference>
<organism evidence="11 12">
    <name type="scientific">Alkalihalobacillus trypoxylicola</name>
    <dbReference type="NCBI Taxonomy" id="519424"/>
    <lineage>
        <taxon>Bacteria</taxon>
        <taxon>Bacillati</taxon>
        <taxon>Bacillota</taxon>
        <taxon>Bacilli</taxon>
        <taxon>Bacillales</taxon>
        <taxon>Bacillaceae</taxon>
        <taxon>Alkalihalobacillus</taxon>
    </lineage>
</organism>
<dbReference type="InterPro" id="IPR039420">
    <property type="entry name" value="WalR-like"/>
</dbReference>
<dbReference type="EMBL" id="LTAO01000040">
    <property type="protein sequence ID" value="KYG25588.1"/>
    <property type="molecule type" value="Genomic_DNA"/>
</dbReference>
<evidence type="ECO:0000256" key="3">
    <source>
        <dbReference type="ARBA" id="ARBA00023012"/>
    </source>
</evidence>
<dbReference type="InterPro" id="IPR011006">
    <property type="entry name" value="CheY-like_superfamily"/>
</dbReference>
<dbReference type="GO" id="GO:0000976">
    <property type="term" value="F:transcription cis-regulatory region binding"/>
    <property type="evidence" value="ECO:0007669"/>
    <property type="project" value="TreeGrafter"/>
</dbReference>
<dbReference type="FunFam" id="3.40.50.2300:FF:000001">
    <property type="entry name" value="DNA-binding response regulator PhoB"/>
    <property type="match status" value="1"/>
</dbReference>
<evidence type="ECO:0000256" key="2">
    <source>
        <dbReference type="ARBA" id="ARBA00022553"/>
    </source>
</evidence>
<feature type="DNA-binding region" description="OmpR/PhoB-type" evidence="8">
    <location>
        <begin position="126"/>
        <end position="227"/>
    </location>
</feature>
<feature type="domain" description="OmpR/PhoB-type" evidence="10">
    <location>
        <begin position="126"/>
        <end position="227"/>
    </location>
</feature>
<reference evidence="11" key="1">
    <citation type="submission" date="2016-02" db="EMBL/GenBank/DDBJ databases">
        <title>Genome sequence of Bacillus trypoxylicola KCTC 13244(T).</title>
        <authorList>
            <person name="Jeong H."/>
            <person name="Park S.-H."/>
            <person name="Choi S.-K."/>
        </authorList>
    </citation>
    <scope>NUCLEOTIDE SEQUENCE [LARGE SCALE GENOMIC DNA]</scope>
    <source>
        <strain evidence="11">KCTC 13244</strain>
    </source>
</reference>
<evidence type="ECO:0000313" key="12">
    <source>
        <dbReference type="Proteomes" id="UP000075806"/>
    </source>
</evidence>
<dbReference type="STRING" id="519424.AZF04_13960"/>
<keyword evidence="3" id="KW-0902">Two-component regulatory system</keyword>
<accession>A0A162CMR9</accession>
<protein>
    <recommendedName>
        <fullName evidence="13">Two-component system response regulator</fullName>
    </recommendedName>
</protein>
<keyword evidence="5 8" id="KW-0238">DNA-binding</keyword>
<evidence type="ECO:0000256" key="7">
    <source>
        <dbReference type="PROSITE-ProRule" id="PRU00169"/>
    </source>
</evidence>
<evidence type="ECO:0000256" key="1">
    <source>
        <dbReference type="ARBA" id="ARBA00004496"/>
    </source>
</evidence>
<feature type="domain" description="Response regulatory" evidence="9">
    <location>
        <begin position="5"/>
        <end position="118"/>
    </location>
</feature>
<dbReference type="Pfam" id="PF00486">
    <property type="entry name" value="Trans_reg_C"/>
    <property type="match status" value="1"/>
</dbReference>
<dbReference type="CDD" id="cd00383">
    <property type="entry name" value="trans_reg_C"/>
    <property type="match status" value="1"/>
</dbReference>
<comment type="caution">
    <text evidence="11">The sequence shown here is derived from an EMBL/GenBank/DDBJ whole genome shotgun (WGS) entry which is preliminary data.</text>
</comment>
<evidence type="ECO:0000256" key="6">
    <source>
        <dbReference type="ARBA" id="ARBA00023163"/>
    </source>
</evidence>
<dbReference type="PANTHER" id="PTHR48111">
    <property type="entry name" value="REGULATOR OF RPOS"/>
    <property type="match status" value="1"/>
</dbReference>
<dbReference type="Proteomes" id="UP000075806">
    <property type="component" value="Unassembled WGS sequence"/>
</dbReference>
<gene>
    <name evidence="11" type="ORF">AZF04_13960</name>
</gene>
<dbReference type="InterPro" id="IPR036388">
    <property type="entry name" value="WH-like_DNA-bd_sf"/>
</dbReference>
<dbReference type="SUPFAM" id="SSF46894">
    <property type="entry name" value="C-terminal effector domain of the bipartite response regulators"/>
    <property type="match status" value="1"/>
</dbReference>
<evidence type="ECO:0008006" key="13">
    <source>
        <dbReference type="Google" id="ProtNLM"/>
    </source>
</evidence>
<dbReference type="GO" id="GO:0000156">
    <property type="term" value="F:phosphorelay response regulator activity"/>
    <property type="evidence" value="ECO:0007669"/>
    <property type="project" value="TreeGrafter"/>
</dbReference>
<dbReference type="GO" id="GO:0032993">
    <property type="term" value="C:protein-DNA complex"/>
    <property type="evidence" value="ECO:0007669"/>
    <property type="project" value="TreeGrafter"/>
</dbReference>
<name>A0A162CMR9_9BACI</name>
<evidence type="ECO:0000256" key="4">
    <source>
        <dbReference type="ARBA" id="ARBA00023015"/>
    </source>
</evidence>
<comment type="subcellular location">
    <subcellularLocation>
        <location evidence="1">Cytoplasm</location>
    </subcellularLocation>
</comment>
<dbReference type="GO" id="GO:0005829">
    <property type="term" value="C:cytosol"/>
    <property type="evidence" value="ECO:0007669"/>
    <property type="project" value="TreeGrafter"/>
</dbReference>
<dbReference type="GO" id="GO:0006355">
    <property type="term" value="P:regulation of DNA-templated transcription"/>
    <property type="evidence" value="ECO:0007669"/>
    <property type="project" value="InterPro"/>
</dbReference>
<dbReference type="InterPro" id="IPR001867">
    <property type="entry name" value="OmpR/PhoB-type_DNA-bd"/>
</dbReference>
<feature type="modified residue" description="4-aspartylphosphate" evidence="7">
    <location>
        <position position="54"/>
    </location>
</feature>
<dbReference type="OrthoDB" id="9790442at2"/>
<dbReference type="InterPro" id="IPR001789">
    <property type="entry name" value="Sig_transdc_resp-reg_receiver"/>
</dbReference>
<dbReference type="RefSeq" id="WP_061950352.1">
    <property type="nucleotide sequence ID" value="NZ_LTAO01000040.1"/>
</dbReference>
<dbReference type="SMART" id="SM00862">
    <property type="entry name" value="Trans_reg_C"/>
    <property type="match status" value="1"/>
</dbReference>
<dbReference type="CDD" id="cd17574">
    <property type="entry name" value="REC_OmpR"/>
    <property type="match status" value="1"/>
</dbReference>
<dbReference type="PANTHER" id="PTHR48111:SF40">
    <property type="entry name" value="PHOSPHATE REGULON TRANSCRIPTIONAL REGULATORY PROTEIN PHOB"/>
    <property type="match status" value="1"/>
</dbReference>
<keyword evidence="12" id="KW-1185">Reference proteome</keyword>
<dbReference type="Gene3D" id="6.10.250.690">
    <property type="match status" value="1"/>
</dbReference>
<sequence length="233" mass="26700">MFEKNILLVDDQQDILELMSDYLEAAGYSIYTASNSDEAITILNKSLVDIILLDVMMPGEDGFSLCKKIREFSTTPILFLSAREGDIDKIRGLTIGADDYITKSSNPAEVVARVNAIHRRQLFNVEDSIEHRGGSGAVHIDHSSMEIYILGNKVDMSINEFRLFSYLYSNVGNVLSYDQILQKVWKDDYYDPQIIRVYITKLRDKLAEYNHILKLKNIRTLGYRLIMVTDDEQ</sequence>
<evidence type="ECO:0000259" key="9">
    <source>
        <dbReference type="PROSITE" id="PS50110"/>
    </source>
</evidence>
<dbReference type="Pfam" id="PF00072">
    <property type="entry name" value="Response_reg"/>
    <property type="match status" value="1"/>
</dbReference>
<dbReference type="Gene3D" id="3.40.50.2300">
    <property type="match status" value="1"/>
</dbReference>
<evidence type="ECO:0000256" key="8">
    <source>
        <dbReference type="PROSITE-ProRule" id="PRU01091"/>
    </source>
</evidence>
<dbReference type="SUPFAM" id="SSF52172">
    <property type="entry name" value="CheY-like"/>
    <property type="match status" value="1"/>
</dbReference>